<evidence type="ECO:0000256" key="1">
    <source>
        <dbReference type="ARBA" id="ARBA00008705"/>
    </source>
</evidence>
<dbReference type="PANTHER" id="PTHR11442">
    <property type="entry name" value="HEMOGLOBIN FAMILY MEMBER"/>
    <property type="match status" value="1"/>
</dbReference>
<evidence type="ECO:0000256" key="2">
    <source>
        <dbReference type="ARBA" id="ARBA00022448"/>
    </source>
</evidence>
<reference evidence="8" key="2">
    <citation type="submission" date="2025-08" db="UniProtKB">
        <authorList>
            <consortium name="Ensembl"/>
        </authorList>
    </citation>
    <scope>IDENTIFICATION</scope>
</reference>
<dbReference type="GO" id="GO:0005833">
    <property type="term" value="C:hemoglobin complex"/>
    <property type="evidence" value="ECO:0007669"/>
    <property type="project" value="InterPro"/>
</dbReference>
<dbReference type="SUPFAM" id="SSF46458">
    <property type="entry name" value="Globin-like"/>
    <property type="match status" value="1"/>
</dbReference>
<dbReference type="InterPro" id="IPR050056">
    <property type="entry name" value="Hemoglobin_oxygen_transport"/>
</dbReference>
<proteinExistence type="inferred from homology"/>
<keyword evidence="9" id="KW-1185">Reference proteome</keyword>
<evidence type="ECO:0000256" key="3">
    <source>
        <dbReference type="ARBA" id="ARBA00022617"/>
    </source>
</evidence>
<feature type="domain" description="Globin" evidence="7">
    <location>
        <begin position="3"/>
        <end position="141"/>
    </location>
</feature>
<dbReference type="Ensembl" id="ENSPMRT00000010145.1">
    <property type="protein sequence ID" value="ENSPMRP00000009512.1"/>
    <property type="gene ID" value="ENSPMRG00000006371.1"/>
</dbReference>
<dbReference type="InterPro" id="IPR000971">
    <property type="entry name" value="Globin"/>
</dbReference>
<evidence type="ECO:0000313" key="9">
    <source>
        <dbReference type="Proteomes" id="UP000472272"/>
    </source>
</evidence>
<evidence type="ECO:0000256" key="5">
    <source>
        <dbReference type="ARBA" id="ARBA00022723"/>
    </source>
</evidence>
<reference evidence="8 9" key="1">
    <citation type="journal article" date="2019" name="Proc. Natl. Acad. Sci. U.S.A.">
        <title>Regulatory changes in pterin and carotenoid genes underlie balanced color polymorphisms in the wall lizard.</title>
        <authorList>
            <person name="Andrade P."/>
            <person name="Pinho C."/>
            <person name="Perez I de Lanuza G."/>
            <person name="Afonso S."/>
            <person name="Brejcha J."/>
            <person name="Rubin C.J."/>
            <person name="Wallerman O."/>
            <person name="Pereira P."/>
            <person name="Sabatino S.J."/>
            <person name="Bellati A."/>
            <person name="Pellitteri-Rosa D."/>
            <person name="Bosakova Z."/>
            <person name="Bunikis I."/>
            <person name="Carretero M.A."/>
            <person name="Feiner N."/>
            <person name="Marsik P."/>
            <person name="Pauperio F."/>
            <person name="Salvi D."/>
            <person name="Soler L."/>
            <person name="While G.M."/>
            <person name="Uller T."/>
            <person name="Font E."/>
            <person name="Andersson L."/>
            <person name="Carneiro M."/>
        </authorList>
    </citation>
    <scope>NUCLEOTIDE SEQUENCE</scope>
</reference>
<evidence type="ECO:0000313" key="8">
    <source>
        <dbReference type="Ensembl" id="ENSPMRP00000009512.1"/>
    </source>
</evidence>
<accession>A0A670ID30</accession>
<dbReference type="PROSITE" id="PS01033">
    <property type="entry name" value="GLOBIN"/>
    <property type="match status" value="1"/>
</dbReference>
<comment type="similarity">
    <text evidence="1">Belongs to the globin family.</text>
</comment>
<keyword evidence="6" id="KW-0408">Iron</keyword>
<dbReference type="GO" id="GO:0019825">
    <property type="term" value="F:oxygen binding"/>
    <property type="evidence" value="ECO:0007669"/>
    <property type="project" value="InterPro"/>
</dbReference>
<dbReference type="Gene3D" id="1.10.490.10">
    <property type="entry name" value="Globins"/>
    <property type="match status" value="1"/>
</dbReference>
<dbReference type="PANTHER" id="PTHR11442:SF7">
    <property type="entry name" value="HEMOGLOBIN SUBUNIT EPSILON"/>
    <property type="match status" value="1"/>
</dbReference>
<reference evidence="8" key="3">
    <citation type="submission" date="2025-09" db="UniProtKB">
        <authorList>
            <consortium name="Ensembl"/>
        </authorList>
    </citation>
    <scope>IDENTIFICATION</scope>
</reference>
<dbReference type="GO" id="GO:0046872">
    <property type="term" value="F:metal ion binding"/>
    <property type="evidence" value="ECO:0007669"/>
    <property type="project" value="UniProtKB-KW"/>
</dbReference>
<dbReference type="OMA" id="NTACSKV"/>
<keyword evidence="3" id="KW-0349">Heme</keyword>
<sequence>IVHWTAKEKQLINTACSKVNMAAISGDILARILVVYPWCQMLFGIFGNPLQPSLSLGTSPALFPQGQGGFFRAVKEAFSKLRELLCDKLHMDPVNFRVRLLPTPRHHRATPSPGKEFTPACHHAFHKLVGVTAHALARRSH</sequence>
<dbReference type="GO" id="GO:0043177">
    <property type="term" value="F:organic acid binding"/>
    <property type="evidence" value="ECO:0007669"/>
    <property type="project" value="TreeGrafter"/>
</dbReference>
<keyword evidence="5" id="KW-0479">Metal-binding</keyword>
<evidence type="ECO:0000256" key="6">
    <source>
        <dbReference type="ARBA" id="ARBA00023004"/>
    </source>
</evidence>
<dbReference type="GO" id="GO:0031838">
    <property type="term" value="C:haptoglobin-hemoglobin complex"/>
    <property type="evidence" value="ECO:0007669"/>
    <property type="project" value="TreeGrafter"/>
</dbReference>
<dbReference type="GO" id="GO:0031720">
    <property type="term" value="F:haptoglobin binding"/>
    <property type="evidence" value="ECO:0007669"/>
    <property type="project" value="TreeGrafter"/>
</dbReference>
<organism evidence="8 9">
    <name type="scientific">Podarcis muralis</name>
    <name type="common">Wall lizard</name>
    <name type="synonym">Lacerta muralis</name>
    <dbReference type="NCBI Taxonomy" id="64176"/>
    <lineage>
        <taxon>Eukaryota</taxon>
        <taxon>Metazoa</taxon>
        <taxon>Chordata</taxon>
        <taxon>Craniata</taxon>
        <taxon>Vertebrata</taxon>
        <taxon>Euteleostomi</taxon>
        <taxon>Lepidosauria</taxon>
        <taxon>Squamata</taxon>
        <taxon>Bifurcata</taxon>
        <taxon>Unidentata</taxon>
        <taxon>Episquamata</taxon>
        <taxon>Laterata</taxon>
        <taxon>Lacertibaenia</taxon>
        <taxon>Lacertidae</taxon>
        <taxon>Podarcis</taxon>
    </lineage>
</organism>
<dbReference type="InterPro" id="IPR002337">
    <property type="entry name" value="Hemoglobin_b"/>
</dbReference>
<dbReference type="GO" id="GO:0072562">
    <property type="term" value="C:blood microparticle"/>
    <property type="evidence" value="ECO:0007669"/>
    <property type="project" value="TreeGrafter"/>
</dbReference>
<protein>
    <recommendedName>
        <fullName evidence="7">Globin domain-containing protein</fullName>
    </recommendedName>
</protein>
<dbReference type="PRINTS" id="PR00814">
    <property type="entry name" value="BETAHAEM"/>
</dbReference>
<name>A0A670ID30_PODMU</name>
<dbReference type="Proteomes" id="UP000472272">
    <property type="component" value="Chromosome 4"/>
</dbReference>
<dbReference type="GeneTree" id="ENSGT00990000211647"/>
<dbReference type="GO" id="GO:0020037">
    <property type="term" value="F:heme binding"/>
    <property type="evidence" value="ECO:0007669"/>
    <property type="project" value="InterPro"/>
</dbReference>
<evidence type="ECO:0000259" key="7">
    <source>
        <dbReference type="PROSITE" id="PS01033"/>
    </source>
</evidence>
<dbReference type="GO" id="GO:0042744">
    <property type="term" value="P:hydrogen peroxide catabolic process"/>
    <property type="evidence" value="ECO:0007669"/>
    <property type="project" value="TreeGrafter"/>
</dbReference>
<keyword evidence="4" id="KW-0561">Oxygen transport</keyword>
<dbReference type="AlphaFoldDB" id="A0A670ID30"/>
<keyword evidence="2" id="KW-0813">Transport</keyword>
<dbReference type="InterPro" id="IPR012292">
    <property type="entry name" value="Globin/Proto"/>
</dbReference>
<dbReference type="GO" id="GO:0005344">
    <property type="term" value="F:oxygen carrier activity"/>
    <property type="evidence" value="ECO:0007669"/>
    <property type="project" value="UniProtKB-KW"/>
</dbReference>
<dbReference type="InterPro" id="IPR009050">
    <property type="entry name" value="Globin-like_sf"/>
</dbReference>
<evidence type="ECO:0000256" key="4">
    <source>
        <dbReference type="ARBA" id="ARBA00022621"/>
    </source>
</evidence>
<dbReference type="GO" id="GO:0004601">
    <property type="term" value="F:peroxidase activity"/>
    <property type="evidence" value="ECO:0007669"/>
    <property type="project" value="TreeGrafter"/>
</dbReference>